<dbReference type="AlphaFoldDB" id="E6XK93"/>
<dbReference type="Gene3D" id="1.10.260.40">
    <property type="entry name" value="lambda repressor-like DNA-binding domains"/>
    <property type="match status" value="1"/>
</dbReference>
<accession>E6XK93</accession>
<dbReference type="HOGENOM" id="CLU_066192_31_3_6"/>
<dbReference type="InterPro" id="IPR001387">
    <property type="entry name" value="Cro/C1-type_HTH"/>
</dbReference>
<name>E6XK93_SHEP2</name>
<dbReference type="SUPFAM" id="SSF47413">
    <property type="entry name" value="lambda repressor-like DNA-binding domains"/>
    <property type="match status" value="1"/>
</dbReference>
<evidence type="ECO:0000313" key="2">
    <source>
        <dbReference type="EMBL" id="ADV56586.1"/>
    </source>
</evidence>
<evidence type="ECO:0000313" key="3">
    <source>
        <dbReference type="Proteomes" id="UP000008209"/>
    </source>
</evidence>
<dbReference type="Proteomes" id="UP000008209">
    <property type="component" value="Chromosome"/>
</dbReference>
<sequence>MVKCHLSRILGERKQKIAEVSRDTGINRNTLHRLYNETATRVELDVIEVLCKYLDIQVGDLFELDKSNN</sequence>
<organism evidence="2 3">
    <name type="scientific">Shewanella putrefaciens (strain 200)</name>
    <dbReference type="NCBI Taxonomy" id="399804"/>
    <lineage>
        <taxon>Bacteria</taxon>
        <taxon>Pseudomonadati</taxon>
        <taxon>Pseudomonadota</taxon>
        <taxon>Gammaproteobacteria</taxon>
        <taxon>Alteromonadales</taxon>
        <taxon>Shewanellaceae</taxon>
        <taxon>Shewanella</taxon>
    </lineage>
</organism>
<feature type="domain" description="HTH cro/C1-type" evidence="1">
    <location>
        <begin position="5"/>
        <end position="66"/>
    </location>
</feature>
<reference evidence="2 3" key="1">
    <citation type="submission" date="2011-01" db="EMBL/GenBank/DDBJ databases">
        <title>Complete sequence of Shewanella putrefaciens 200.</title>
        <authorList>
            <consortium name="US DOE Joint Genome Institute"/>
            <person name="Lucas S."/>
            <person name="Copeland A."/>
            <person name="Lapidus A."/>
            <person name="Cheng J.-F."/>
            <person name="Bruce D."/>
            <person name="Goodwin L."/>
            <person name="Pitluck S."/>
            <person name="Munk A.C."/>
            <person name="Detter J.C."/>
            <person name="Han C."/>
            <person name="Tapia R."/>
            <person name="Land M."/>
            <person name="Hauser L."/>
            <person name="Chang Y.-J."/>
            <person name="Jeffries C."/>
            <person name="Kyrpides N."/>
            <person name="Ivanova N."/>
            <person name="Mikhailova N."/>
            <person name="Kolker E."/>
            <person name="Lawrence C."/>
            <person name="McCue L.A."/>
            <person name="DiChristina T."/>
            <person name="Nealson K."/>
            <person name="Fredrickson J.K."/>
            <person name="Woyke T."/>
        </authorList>
    </citation>
    <scope>NUCLEOTIDE SEQUENCE [LARGE SCALE GENOMIC DNA]</scope>
    <source>
        <strain evidence="2 3">200</strain>
    </source>
</reference>
<proteinExistence type="predicted"/>
<dbReference type="InterPro" id="IPR010982">
    <property type="entry name" value="Lambda_DNA-bd_dom_sf"/>
</dbReference>
<gene>
    <name evidence="2" type="ordered locus">Sput200_4235</name>
</gene>
<protein>
    <submittedName>
        <fullName evidence="2">Cro/CI family transcriptional regulator</fullName>
    </submittedName>
</protein>
<dbReference type="OrthoDB" id="9805309at2"/>
<dbReference type="GO" id="GO:0003677">
    <property type="term" value="F:DNA binding"/>
    <property type="evidence" value="ECO:0007669"/>
    <property type="project" value="InterPro"/>
</dbReference>
<evidence type="ECO:0000259" key="1">
    <source>
        <dbReference type="Pfam" id="PF13443"/>
    </source>
</evidence>
<dbReference type="KEGG" id="shp:Sput200_4235"/>
<dbReference type="EMBL" id="CP002457">
    <property type="protein sequence ID" value="ADV56586.1"/>
    <property type="molecule type" value="Genomic_DNA"/>
</dbReference>
<dbReference type="Pfam" id="PF13443">
    <property type="entry name" value="HTH_26"/>
    <property type="match status" value="1"/>
</dbReference>